<dbReference type="GO" id="GO:0004040">
    <property type="term" value="F:amidase activity"/>
    <property type="evidence" value="ECO:0007669"/>
    <property type="project" value="InterPro"/>
</dbReference>
<dbReference type="InterPro" id="IPR003646">
    <property type="entry name" value="SH3-like_bac-type"/>
</dbReference>
<dbReference type="RefSeq" id="WP_110395834.1">
    <property type="nucleotide sequence ID" value="NZ_JBHUHB010000001.1"/>
</dbReference>
<dbReference type="AlphaFoldDB" id="A0A2V3W0T4"/>
<dbReference type="Pfam" id="PF01832">
    <property type="entry name" value="Glucosaminidase"/>
    <property type="match status" value="1"/>
</dbReference>
<evidence type="ECO:0000259" key="2">
    <source>
        <dbReference type="PROSITE" id="PS51781"/>
    </source>
</evidence>
<feature type="domain" description="SH3b" evidence="2">
    <location>
        <begin position="726"/>
        <end position="801"/>
    </location>
</feature>
<keyword evidence="4" id="KW-1185">Reference proteome</keyword>
<dbReference type="Gene3D" id="1.10.530.10">
    <property type="match status" value="1"/>
</dbReference>
<proteinExistence type="predicted"/>
<evidence type="ECO:0000313" key="4">
    <source>
        <dbReference type="Proteomes" id="UP000247978"/>
    </source>
</evidence>
<feature type="compositionally biased region" description="Acidic residues" evidence="1">
    <location>
        <begin position="176"/>
        <end position="223"/>
    </location>
</feature>
<dbReference type="OrthoDB" id="9816557at2"/>
<evidence type="ECO:0000313" key="3">
    <source>
        <dbReference type="EMBL" id="PXW85865.1"/>
    </source>
</evidence>
<dbReference type="Pfam" id="PF08239">
    <property type="entry name" value="SH3_3"/>
    <property type="match status" value="1"/>
</dbReference>
<dbReference type="Gene3D" id="2.30.30.40">
    <property type="entry name" value="SH3 Domains"/>
    <property type="match status" value="3"/>
</dbReference>
<comment type="caution">
    <text evidence="3">The sequence shown here is derived from an EMBL/GenBank/DDBJ whole genome shotgun (WGS) entry which is preliminary data.</text>
</comment>
<feature type="compositionally biased region" description="Basic and acidic residues" evidence="1">
    <location>
        <begin position="224"/>
        <end position="237"/>
    </location>
</feature>
<organism evidence="3 4">
    <name type="scientific">Pseudogracilibacillus auburnensis</name>
    <dbReference type="NCBI Taxonomy" id="1494959"/>
    <lineage>
        <taxon>Bacteria</taxon>
        <taxon>Bacillati</taxon>
        <taxon>Bacillota</taxon>
        <taxon>Bacilli</taxon>
        <taxon>Bacillales</taxon>
        <taxon>Bacillaceae</taxon>
        <taxon>Pseudogracilibacillus</taxon>
    </lineage>
</organism>
<dbReference type="SMART" id="SM00047">
    <property type="entry name" value="LYZ2"/>
    <property type="match status" value="1"/>
</dbReference>
<gene>
    <name evidence="3" type="ORF">DFR56_10927</name>
</gene>
<dbReference type="InterPro" id="IPR002901">
    <property type="entry name" value="MGlyc_endo_b_GlcNAc-like_dom"/>
</dbReference>
<evidence type="ECO:0000256" key="1">
    <source>
        <dbReference type="SAM" id="MobiDB-lite"/>
    </source>
</evidence>
<feature type="region of interest" description="Disordered" evidence="1">
    <location>
        <begin position="171"/>
        <end position="237"/>
    </location>
</feature>
<dbReference type="EMBL" id="QJJQ01000009">
    <property type="protein sequence ID" value="PXW85865.1"/>
    <property type="molecule type" value="Genomic_DNA"/>
</dbReference>
<dbReference type="PANTHER" id="PTHR34408:SF1">
    <property type="entry name" value="GLYCOSYL HYDROLASE FAMILY 19 DOMAIN-CONTAINING PROTEIN HI_1415"/>
    <property type="match status" value="1"/>
</dbReference>
<dbReference type="PANTHER" id="PTHR34408">
    <property type="entry name" value="FAMILY PROTEIN, PUTATIVE-RELATED"/>
    <property type="match status" value="1"/>
</dbReference>
<dbReference type="SMART" id="SM00287">
    <property type="entry name" value="SH3b"/>
    <property type="match status" value="6"/>
</dbReference>
<dbReference type="Proteomes" id="UP000247978">
    <property type="component" value="Unassembled WGS sequence"/>
</dbReference>
<dbReference type="InterPro" id="IPR052354">
    <property type="entry name" value="Cell_Wall_Dynamics_Protein"/>
</dbReference>
<accession>A0A2V3W0T4</accession>
<dbReference type="PROSITE" id="PS51781">
    <property type="entry name" value="SH3B"/>
    <property type="match status" value="1"/>
</dbReference>
<sequence length="1005" mass="114029">MIKMKRIFTVLSLAILLLFSQVLSPIPSIGVVKEDGEINTAKLFQTTEQVELDEGIIINKDTYLYGEIQEEVISFQYADTFAVIPLQIVREVSEDESTPTFHDSFAQENSKQFSKDFLLYSLEPNENPRLVINEDLTYPISENELGMEVFYLGNIEFYLSEEDRIVAFENLVSDNTGEEENNDNVKEEEDEGLEEEAKDPEEDLGSNDPIEDTYPSEEQTLDEDNQHGEADTTDEVKENISQESFTTSSAMQSTATRTVDPWKGVSTNYFKVTKDNLVVYDNRSGSLKPIGKLEKNQVYPRVSDYGNWHRIQYGNIYGYVRKADTVPDNGLSLKNKNSSYKNQSRSFKALKNVVVYDNTSGKLVPYGIIDKGQSYPIATDYGNWWRVIFADRIGYVRKSDVESEFIKSDKYFRAEGNIVIYDNRSGSLKKVGELKKGQIYPRVSDYGNWHRIQFGNFYGYVRKSETSVALGSSIKNMNNNYKNQSRTFTALQTATVYDNTSGKLVPFGTIDKGTTFPIATDYGNWWRVIYADRVGYVRKDEVRATSSSTDKYFRVTQNTEVFDNRTGKLIKVGEINKGETYPIVSNYGNWWRVQFGDIYGYVRKSHTGYATGKEIKNLNGKYKNSNNKFIANQKVTIYDNSSGNLVPFGTLEKGTVYPIATDYGNWWRIIYLDRVGYVRKTEVDLYGVSYTNYNLTLNQAVDIQKDPERNPKVWASHAFVYKGYIDKNNRVTANSLNVRNKPNSSDKDSKVIDKLAKGTKVEILGEMNNWYAIKTDKVQEVTALPDQIRYYLDPKNFMNDPKQKFQFLVLSKPSGASVTMLNNYLKGKGSLSGQGSAFYNAARNHGINDVYLLSHAIHETGHGSSTLANGVEVGINNKGDLEVVTAQNRSQLTAIKKTYNMFGIGAVDTNPLHGGAKTAYANGWFTPALAIDGGAKWISNGYIQNRFKQDTLYKMKWNPQMKDGNAWKQYATDVAWASKQVNAIYNLYQELGITDSLEFDYPSYN</sequence>
<name>A0A2V3W0T4_9BACI</name>
<reference evidence="3 4" key="1">
    <citation type="submission" date="2018-05" db="EMBL/GenBank/DDBJ databases">
        <title>Genomic Encyclopedia of Type Strains, Phase IV (KMG-IV): sequencing the most valuable type-strain genomes for metagenomic binning, comparative biology and taxonomic classification.</title>
        <authorList>
            <person name="Goeker M."/>
        </authorList>
    </citation>
    <scope>NUCLEOTIDE SEQUENCE [LARGE SCALE GENOMIC DNA]</scope>
    <source>
        <strain evidence="3 4">DSM 28556</strain>
    </source>
</reference>
<protein>
    <submittedName>
        <fullName evidence="3">Mannosyl-glycoprotein endo-beta-N-acetylglucosaminidase</fullName>
    </submittedName>
</protein>